<feature type="domain" description="Response regulatory" evidence="4">
    <location>
        <begin position="18"/>
        <end position="138"/>
    </location>
</feature>
<dbReference type="PROSITE" id="PS50110">
    <property type="entry name" value="RESPONSE_REGULATORY"/>
    <property type="match status" value="1"/>
</dbReference>
<evidence type="ECO:0000256" key="1">
    <source>
        <dbReference type="ARBA" id="ARBA00022553"/>
    </source>
</evidence>
<reference evidence="6" key="1">
    <citation type="submission" date="2012-11" db="EMBL/GenBank/DDBJ databases">
        <authorList>
            <person name="Lucero-Rivera Y.E."/>
            <person name="Tovar-Ramirez D."/>
        </authorList>
    </citation>
    <scope>NUCLEOTIDE SEQUENCE [LARGE SCALE GENOMIC DNA]</scope>
    <source>
        <strain evidence="6">Araruama</strain>
    </source>
</reference>
<dbReference type="Pfam" id="PF00072">
    <property type="entry name" value="Response_reg"/>
    <property type="match status" value="1"/>
</dbReference>
<dbReference type="AlphaFoldDB" id="A0A1V1NRB1"/>
<sequence length="230" mass="27075">EYHHQKSISVPPDQTGYKLLIVDDIPDSRMLLVKILEPYGFKLRIATNGKEAIDIWQNWRPHLIWMDIHMPLMNGYEAVKQIRRMERHDDEKIRTIIIAQTASSFEREREIVIESGCDDFLRKPYKELEIFELMQKHLGICFIYEDMETEYTVYPVKGRKNEITQESFSGLSEKVLKQLKTAATVAIMEEVKELIETIRLTHPKLANCFTEMANDFEYGKIAQIIEEYTD</sequence>
<dbReference type="CDD" id="cd17546">
    <property type="entry name" value="REC_hyHK_CKI1_RcsC-like"/>
    <property type="match status" value="1"/>
</dbReference>
<dbReference type="GO" id="GO:0000160">
    <property type="term" value="P:phosphorelay signal transduction system"/>
    <property type="evidence" value="ECO:0007669"/>
    <property type="project" value="UniProtKB-KW"/>
</dbReference>
<dbReference type="Proteomes" id="UP000189670">
    <property type="component" value="Unassembled WGS sequence"/>
</dbReference>
<comment type="caution">
    <text evidence="5">The sequence shown here is derived from an EMBL/GenBank/DDBJ whole genome shotgun (WGS) entry which is preliminary data.</text>
</comment>
<evidence type="ECO:0000313" key="6">
    <source>
        <dbReference type="Proteomes" id="UP000189670"/>
    </source>
</evidence>
<dbReference type="PANTHER" id="PTHR45339:SF1">
    <property type="entry name" value="HYBRID SIGNAL TRANSDUCTION HISTIDINE KINASE J"/>
    <property type="match status" value="1"/>
</dbReference>
<dbReference type="EMBL" id="ATBP01003290">
    <property type="protein sequence ID" value="ETR65036.1"/>
    <property type="molecule type" value="Genomic_DNA"/>
</dbReference>
<keyword evidence="2" id="KW-0902">Two-component regulatory system</keyword>
<gene>
    <name evidence="5" type="ORF">OMM_14916</name>
</gene>
<evidence type="ECO:0000256" key="2">
    <source>
        <dbReference type="ARBA" id="ARBA00023012"/>
    </source>
</evidence>
<organism evidence="5 6">
    <name type="scientific">Candidatus Magnetoglobus multicellularis str. Araruama</name>
    <dbReference type="NCBI Taxonomy" id="890399"/>
    <lineage>
        <taxon>Bacteria</taxon>
        <taxon>Pseudomonadati</taxon>
        <taxon>Thermodesulfobacteriota</taxon>
        <taxon>Desulfobacteria</taxon>
        <taxon>Desulfobacterales</taxon>
        <taxon>Desulfobacteraceae</taxon>
        <taxon>Candidatus Magnetoglobus</taxon>
    </lineage>
</organism>
<keyword evidence="1 3" id="KW-0597">Phosphoprotein</keyword>
<dbReference type="PANTHER" id="PTHR45339">
    <property type="entry name" value="HYBRID SIGNAL TRANSDUCTION HISTIDINE KINASE J"/>
    <property type="match status" value="1"/>
</dbReference>
<evidence type="ECO:0000256" key="3">
    <source>
        <dbReference type="PROSITE-ProRule" id="PRU00169"/>
    </source>
</evidence>
<protein>
    <recommendedName>
        <fullName evidence="4">Response regulatory domain-containing protein</fullName>
    </recommendedName>
</protein>
<dbReference type="SMART" id="SM00448">
    <property type="entry name" value="REC"/>
    <property type="match status" value="1"/>
</dbReference>
<dbReference type="InterPro" id="IPR001789">
    <property type="entry name" value="Sig_transdc_resp-reg_receiver"/>
</dbReference>
<feature type="non-terminal residue" evidence="5">
    <location>
        <position position="1"/>
    </location>
</feature>
<feature type="modified residue" description="4-aspartylphosphate" evidence="3">
    <location>
        <position position="67"/>
    </location>
</feature>
<accession>A0A1V1NRB1</accession>
<dbReference type="InterPro" id="IPR011006">
    <property type="entry name" value="CheY-like_superfamily"/>
</dbReference>
<evidence type="ECO:0000259" key="4">
    <source>
        <dbReference type="PROSITE" id="PS50110"/>
    </source>
</evidence>
<evidence type="ECO:0000313" key="5">
    <source>
        <dbReference type="EMBL" id="ETR65036.1"/>
    </source>
</evidence>
<name>A0A1V1NRB1_9BACT</name>
<dbReference type="SUPFAM" id="SSF52172">
    <property type="entry name" value="CheY-like"/>
    <property type="match status" value="1"/>
</dbReference>
<proteinExistence type="predicted"/>
<dbReference type="Gene3D" id="3.40.50.2300">
    <property type="match status" value="1"/>
</dbReference>